<comment type="caution">
    <text evidence="2">The sequence shown here is derived from an EMBL/GenBank/DDBJ whole genome shotgun (WGS) entry which is preliminary data.</text>
</comment>
<dbReference type="AlphaFoldDB" id="A0A8S1X3X7"/>
<evidence type="ECO:0000313" key="3">
    <source>
        <dbReference type="Proteomes" id="UP000683925"/>
    </source>
</evidence>
<keyword evidence="3" id="KW-1185">Reference proteome</keyword>
<feature type="coiled-coil region" evidence="1">
    <location>
        <begin position="128"/>
        <end position="163"/>
    </location>
</feature>
<evidence type="ECO:0000256" key="1">
    <source>
        <dbReference type="SAM" id="Coils"/>
    </source>
</evidence>
<sequence length="491" mass="58558">MEFQQDTQAFDDLIREIELIFNKAAYNQTILTFKEAKQKIQEFNDDNQIELMPLQFGDNKKALSLSRLCPTHNKEILLIDIESNNKSIEDRFACLECLGDEGVNCKQKSIEKINLLWNQKKNNQIKIVEELKSKRQLKQEKLNKKIQQMRENYNSKINSISEQLITKFPFPTTKTSEFSQFKQVSIQQLSNEELFQTINYLIQYDNDNHIQNEYTITKEIQFSKSIENQLEQLKQDDLLDIQESINILHDQSTDKQLQLIIQLSKLIQDSTIVNQQKQIRKQEMDEFISSSKQIYCQLDLLNQTVYKFQQHIKKVNSIKNKIQSVPDHESFSNIQQQLSFYLNNFEKDFKDLKKFCEIDQLESAQLTLQQNYTKLHLESKELEIQLQNIVDEKNVLIEKLKVEQINNLNVSKKNKNNKQSYKMKSNYLTKRLKTRKFQQKRMNQCQISQDQIQNQDYCKVLFGLDYSFIYKKNQNKKSKNLYYFIKELEMD</sequence>
<feature type="coiled-coil region" evidence="1">
    <location>
        <begin position="372"/>
        <end position="399"/>
    </location>
</feature>
<gene>
    <name evidence="2" type="ORF">POCTA_138.1.T1100012</name>
</gene>
<reference evidence="2" key="1">
    <citation type="submission" date="2021-01" db="EMBL/GenBank/DDBJ databases">
        <authorList>
            <consortium name="Genoscope - CEA"/>
            <person name="William W."/>
        </authorList>
    </citation>
    <scope>NUCLEOTIDE SEQUENCE</scope>
</reference>
<organism evidence="2 3">
    <name type="scientific">Paramecium octaurelia</name>
    <dbReference type="NCBI Taxonomy" id="43137"/>
    <lineage>
        <taxon>Eukaryota</taxon>
        <taxon>Sar</taxon>
        <taxon>Alveolata</taxon>
        <taxon>Ciliophora</taxon>
        <taxon>Intramacronucleata</taxon>
        <taxon>Oligohymenophorea</taxon>
        <taxon>Peniculida</taxon>
        <taxon>Parameciidae</taxon>
        <taxon>Paramecium</taxon>
    </lineage>
</organism>
<accession>A0A8S1X3X7</accession>
<protein>
    <submittedName>
        <fullName evidence="2">Uncharacterized protein</fullName>
    </submittedName>
</protein>
<keyword evidence="1" id="KW-0175">Coiled coil</keyword>
<dbReference type="Proteomes" id="UP000683925">
    <property type="component" value="Unassembled WGS sequence"/>
</dbReference>
<name>A0A8S1X3X7_PAROT</name>
<evidence type="ECO:0000313" key="2">
    <source>
        <dbReference type="EMBL" id="CAD8195741.1"/>
    </source>
</evidence>
<proteinExistence type="predicted"/>
<dbReference type="EMBL" id="CAJJDP010000110">
    <property type="protein sequence ID" value="CAD8195741.1"/>
    <property type="molecule type" value="Genomic_DNA"/>
</dbReference>